<protein>
    <recommendedName>
        <fullName evidence="1">Reverse transcriptase domain-containing protein</fullName>
    </recommendedName>
</protein>
<feature type="domain" description="Reverse transcriptase" evidence="1">
    <location>
        <begin position="1"/>
        <end position="95"/>
    </location>
</feature>
<keyword evidence="3" id="KW-1185">Reference proteome</keyword>
<reference evidence="2" key="1">
    <citation type="submission" date="2023-10" db="EMBL/GenBank/DDBJ databases">
        <title>Chromosome-level genome of the transformable northern wattle, Acacia crassicarpa.</title>
        <authorList>
            <person name="Massaro I."/>
            <person name="Sinha N.R."/>
            <person name="Poethig S."/>
            <person name="Leichty A.R."/>
        </authorList>
    </citation>
    <scope>NUCLEOTIDE SEQUENCE</scope>
    <source>
        <strain evidence="2">Acra3RX</strain>
        <tissue evidence="2">Leaf</tissue>
    </source>
</reference>
<gene>
    <name evidence="2" type="ORF">QN277_000586</name>
</gene>
<dbReference type="Proteomes" id="UP001293593">
    <property type="component" value="Unassembled WGS sequence"/>
</dbReference>
<dbReference type="Pfam" id="PF00078">
    <property type="entry name" value="RVT_1"/>
    <property type="match status" value="1"/>
</dbReference>
<organism evidence="2 3">
    <name type="scientific">Acacia crassicarpa</name>
    <name type="common">northern wattle</name>
    <dbReference type="NCBI Taxonomy" id="499986"/>
    <lineage>
        <taxon>Eukaryota</taxon>
        <taxon>Viridiplantae</taxon>
        <taxon>Streptophyta</taxon>
        <taxon>Embryophyta</taxon>
        <taxon>Tracheophyta</taxon>
        <taxon>Spermatophyta</taxon>
        <taxon>Magnoliopsida</taxon>
        <taxon>eudicotyledons</taxon>
        <taxon>Gunneridae</taxon>
        <taxon>Pentapetalae</taxon>
        <taxon>rosids</taxon>
        <taxon>fabids</taxon>
        <taxon>Fabales</taxon>
        <taxon>Fabaceae</taxon>
        <taxon>Caesalpinioideae</taxon>
        <taxon>mimosoid clade</taxon>
        <taxon>Acacieae</taxon>
        <taxon>Acacia</taxon>
    </lineage>
</organism>
<accession>A0AAE1N5N9</accession>
<dbReference type="PROSITE" id="PS50878">
    <property type="entry name" value="RT_POL"/>
    <property type="match status" value="1"/>
</dbReference>
<dbReference type="InterPro" id="IPR000477">
    <property type="entry name" value="RT_dom"/>
</dbReference>
<proteinExistence type="predicted"/>
<sequence>MQLLWNGDKAEVFNPSRGVRQGDPLSPYLFVLCMEKLSHLIQAVVHDGHWKPIRLIRTGPPISHLFFADDIILFAEASMDQVSMITIMPSVQVLA</sequence>
<evidence type="ECO:0000313" key="3">
    <source>
        <dbReference type="Proteomes" id="UP001293593"/>
    </source>
</evidence>
<dbReference type="EMBL" id="JAWXYG010000001">
    <property type="protein sequence ID" value="KAK4283659.1"/>
    <property type="molecule type" value="Genomic_DNA"/>
</dbReference>
<evidence type="ECO:0000259" key="1">
    <source>
        <dbReference type="PROSITE" id="PS50878"/>
    </source>
</evidence>
<evidence type="ECO:0000313" key="2">
    <source>
        <dbReference type="EMBL" id="KAK4283659.1"/>
    </source>
</evidence>
<name>A0AAE1N5N9_9FABA</name>
<dbReference type="AlphaFoldDB" id="A0AAE1N5N9"/>
<comment type="caution">
    <text evidence="2">The sequence shown here is derived from an EMBL/GenBank/DDBJ whole genome shotgun (WGS) entry which is preliminary data.</text>
</comment>